<reference evidence="2" key="2">
    <citation type="journal article" date="2018" name="Plant J.">
        <title>The Sorghum bicolor reference genome: improved assembly, gene annotations, a transcriptome atlas, and signatures of genome organization.</title>
        <authorList>
            <person name="McCormick R.F."/>
            <person name="Truong S.K."/>
            <person name="Sreedasyam A."/>
            <person name="Jenkins J."/>
            <person name="Shu S."/>
            <person name="Sims D."/>
            <person name="Kennedy M."/>
            <person name="Amirebrahimi M."/>
            <person name="Weers B.D."/>
            <person name="McKinley B."/>
            <person name="Mattison A."/>
            <person name="Morishige D.T."/>
            <person name="Grimwood J."/>
            <person name="Schmutz J."/>
            <person name="Mullet J.E."/>
        </authorList>
    </citation>
    <scope>NUCLEOTIDE SEQUENCE [LARGE SCALE GENOMIC DNA]</scope>
    <source>
        <strain evidence="2">cv. BTx623</strain>
    </source>
</reference>
<protein>
    <submittedName>
        <fullName evidence="1">Uncharacterized protein</fullName>
    </submittedName>
</protein>
<sequence>MGAFRLLFGKAQRSLVTARALTSASSLECRCAPPISRASPAMALCGVVATGSSPRHDVCLPVRASLRRGRVQVWLRAVWRRPARLGIPVGAPLPPPRASPGAAPRGVAAADTLCSGENALACLRSSRASPA</sequence>
<keyword evidence="2" id="KW-1185">Reference proteome</keyword>
<gene>
    <name evidence="1" type="ORF">SORBI_3003G032500</name>
</gene>
<evidence type="ECO:0000313" key="1">
    <source>
        <dbReference type="EMBL" id="KXG31628.1"/>
    </source>
</evidence>
<organism evidence="1 2">
    <name type="scientific">Sorghum bicolor</name>
    <name type="common">Sorghum</name>
    <name type="synonym">Sorghum vulgare</name>
    <dbReference type="NCBI Taxonomy" id="4558"/>
    <lineage>
        <taxon>Eukaryota</taxon>
        <taxon>Viridiplantae</taxon>
        <taxon>Streptophyta</taxon>
        <taxon>Embryophyta</taxon>
        <taxon>Tracheophyta</taxon>
        <taxon>Spermatophyta</taxon>
        <taxon>Magnoliopsida</taxon>
        <taxon>Liliopsida</taxon>
        <taxon>Poales</taxon>
        <taxon>Poaceae</taxon>
        <taxon>PACMAD clade</taxon>
        <taxon>Panicoideae</taxon>
        <taxon>Andropogonodae</taxon>
        <taxon>Andropogoneae</taxon>
        <taxon>Sorghinae</taxon>
        <taxon>Sorghum</taxon>
    </lineage>
</organism>
<reference evidence="1 2" key="1">
    <citation type="journal article" date="2009" name="Nature">
        <title>The Sorghum bicolor genome and the diversification of grasses.</title>
        <authorList>
            <person name="Paterson A.H."/>
            <person name="Bowers J.E."/>
            <person name="Bruggmann R."/>
            <person name="Dubchak I."/>
            <person name="Grimwood J."/>
            <person name="Gundlach H."/>
            <person name="Haberer G."/>
            <person name="Hellsten U."/>
            <person name="Mitros T."/>
            <person name="Poliakov A."/>
            <person name="Schmutz J."/>
            <person name="Spannagl M."/>
            <person name="Tang H."/>
            <person name="Wang X."/>
            <person name="Wicker T."/>
            <person name="Bharti A.K."/>
            <person name="Chapman J."/>
            <person name="Feltus F.A."/>
            <person name="Gowik U."/>
            <person name="Grigoriev I.V."/>
            <person name="Lyons E."/>
            <person name="Maher C.A."/>
            <person name="Martis M."/>
            <person name="Narechania A."/>
            <person name="Otillar R.P."/>
            <person name="Penning B.W."/>
            <person name="Salamov A.A."/>
            <person name="Wang Y."/>
            <person name="Zhang L."/>
            <person name="Carpita N.C."/>
            <person name="Freeling M."/>
            <person name="Gingle A.R."/>
            <person name="Hash C.T."/>
            <person name="Keller B."/>
            <person name="Klein P."/>
            <person name="Kresovich S."/>
            <person name="McCann M.C."/>
            <person name="Ming R."/>
            <person name="Peterson D.G."/>
            <person name="Mehboob-ur-Rahman"/>
            <person name="Ware D."/>
            <person name="Westhoff P."/>
            <person name="Mayer K.F."/>
            <person name="Messing J."/>
            <person name="Rokhsar D.S."/>
        </authorList>
    </citation>
    <scope>NUCLEOTIDE SEQUENCE [LARGE SCALE GENOMIC DNA]</scope>
    <source>
        <strain evidence="2">cv. BTx623</strain>
    </source>
</reference>
<accession>A0A1B6Q129</accession>
<dbReference type="Gramene" id="KXG31628">
    <property type="protein sequence ID" value="KXG31628"/>
    <property type="gene ID" value="SORBI_3003G032500"/>
</dbReference>
<dbReference type="AlphaFoldDB" id="A0A1B6Q129"/>
<dbReference type="InParanoid" id="A0A1B6Q129"/>
<dbReference type="EMBL" id="CM000762">
    <property type="protein sequence ID" value="KXG31628.1"/>
    <property type="molecule type" value="Genomic_DNA"/>
</dbReference>
<proteinExistence type="predicted"/>
<dbReference type="Proteomes" id="UP000000768">
    <property type="component" value="Chromosome 3"/>
</dbReference>
<name>A0A1B6Q129_SORBI</name>
<evidence type="ECO:0000313" key="2">
    <source>
        <dbReference type="Proteomes" id="UP000000768"/>
    </source>
</evidence>